<dbReference type="Proteomes" id="UP001500957">
    <property type="component" value="Unassembled WGS sequence"/>
</dbReference>
<sequence>MNHDGSARRRIVVWRHGQTTWNFDGRFQGQSDVELDATGIEQAARAAQILAALAPTAIVSSDLSRARATAEALAKVTELPVALDERLRETFLGTWQGRTRAEVEELFPGEAAAWLAGGLERRGGGEHMTEVADRAVAAVLDALAPLPPRATLVAVTHGGAGRVLIAQMIGLPPEQWKVLGGLANCCWSVLSERPGGDTGPRWVLTEHNAGTLPQPVLSDDR</sequence>
<dbReference type="PANTHER" id="PTHR48100:SF62">
    <property type="entry name" value="GLUCOSYL-3-PHOSPHOGLYCERATE PHOSPHATASE"/>
    <property type="match status" value="1"/>
</dbReference>
<dbReference type="InterPro" id="IPR001345">
    <property type="entry name" value="PG/BPGM_mutase_AS"/>
</dbReference>
<dbReference type="RefSeq" id="WP_344606169.1">
    <property type="nucleotide sequence ID" value="NZ_BAAAHE010000025.1"/>
</dbReference>
<dbReference type="PROSITE" id="PS00175">
    <property type="entry name" value="PG_MUTASE"/>
    <property type="match status" value="1"/>
</dbReference>
<dbReference type="InterPro" id="IPR013078">
    <property type="entry name" value="His_Pase_superF_clade-1"/>
</dbReference>
<dbReference type="SMART" id="SM00855">
    <property type="entry name" value="PGAM"/>
    <property type="match status" value="1"/>
</dbReference>
<organism evidence="1 2">
    <name type="scientific">Sporichthya brevicatena</name>
    <dbReference type="NCBI Taxonomy" id="171442"/>
    <lineage>
        <taxon>Bacteria</taxon>
        <taxon>Bacillati</taxon>
        <taxon>Actinomycetota</taxon>
        <taxon>Actinomycetes</taxon>
        <taxon>Sporichthyales</taxon>
        <taxon>Sporichthyaceae</taxon>
        <taxon>Sporichthya</taxon>
    </lineage>
</organism>
<comment type="caution">
    <text evidence="1">The sequence shown here is derived from an EMBL/GenBank/DDBJ whole genome shotgun (WGS) entry which is preliminary data.</text>
</comment>
<dbReference type="InterPro" id="IPR029033">
    <property type="entry name" value="His_PPase_superfam"/>
</dbReference>
<name>A0ABP3S3L1_9ACTN</name>
<proteinExistence type="predicted"/>
<dbReference type="Gene3D" id="3.40.50.1240">
    <property type="entry name" value="Phosphoglycerate mutase-like"/>
    <property type="match status" value="1"/>
</dbReference>
<keyword evidence="2" id="KW-1185">Reference proteome</keyword>
<reference evidence="2" key="1">
    <citation type="journal article" date="2019" name="Int. J. Syst. Evol. Microbiol.">
        <title>The Global Catalogue of Microorganisms (GCM) 10K type strain sequencing project: providing services to taxonomists for standard genome sequencing and annotation.</title>
        <authorList>
            <consortium name="The Broad Institute Genomics Platform"/>
            <consortium name="The Broad Institute Genome Sequencing Center for Infectious Disease"/>
            <person name="Wu L."/>
            <person name="Ma J."/>
        </authorList>
    </citation>
    <scope>NUCLEOTIDE SEQUENCE [LARGE SCALE GENOMIC DNA]</scope>
    <source>
        <strain evidence="2">JCM 10671</strain>
    </source>
</reference>
<dbReference type="InterPro" id="IPR050275">
    <property type="entry name" value="PGM_Phosphatase"/>
</dbReference>
<dbReference type="PANTHER" id="PTHR48100">
    <property type="entry name" value="BROAD-SPECIFICITY PHOSPHATASE YOR283W-RELATED"/>
    <property type="match status" value="1"/>
</dbReference>
<protein>
    <submittedName>
        <fullName evidence="1">Histidine phosphatase family protein</fullName>
    </submittedName>
</protein>
<dbReference type="CDD" id="cd07067">
    <property type="entry name" value="HP_PGM_like"/>
    <property type="match status" value="1"/>
</dbReference>
<dbReference type="Pfam" id="PF00300">
    <property type="entry name" value="His_Phos_1"/>
    <property type="match status" value="1"/>
</dbReference>
<evidence type="ECO:0000313" key="2">
    <source>
        <dbReference type="Proteomes" id="UP001500957"/>
    </source>
</evidence>
<accession>A0ABP3S3L1</accession>
<dbReference type="SUPFAM" id="SSF53254">
    <property type="entry name" value="Phosphoglycerate mutase-like"/>
    <property type="match status" value="1"/>
</dbReference>
<evidence type="ECO:0000313" key="1">
    <source>
        <dbReference type="EMBL" id="GAA0624945.1"/>
    </source>
</evidence>
<dbReference type="EMBL" id="BAAAHE010000025">
    <property type="protein sequence ID" value="GAA0624945.1"/>
    <property type="molecule type" value="Genomic_DNA"/>
</dbReference>
<gene>
    <name evidence="1" type="ORF">GCM10009547_30180</name>
</gene>